<comment type="caution">
    <text evidence="1">The sequence shown here is derived from an EMBL/GenBank/DDBJ whole genome shotgun (WGS) entry which is preliminary data.</text>
</comment>
<name>A0A7J7EYK7_DICBM</name>
<accession>A0A7J7EYK7</accession>
<protein>
    <submittedName>
        <fullName evidence="1">Uncharacterized protein</fullName>
    </submittedName>
</protein>
<evidence type="ECO:0000313" key="2">
    <source>
        <dbReference type="Proteomes" id="UP000551758"/>
    </source>
</evidence>
<gene>
    <name evidence="1" type="ORF">HPG69_009340</name>
</gene>
<evidence type="ECO:0000313" key="1">
    <source>
        <dbReference type="EMBL" id="KAF5920781.1"/>
    </source>
</evidence>
<organism evidence="1 2">
    <name type="scientific">Diceros bicornis minor</name>
    <name type="common">South-central black rhinoceros</name>
    <dbReference type="NCBI Taxonomy" id="77932"/>
    <lineage>
        <taxon>Eukaryota</taxon>
        <taxon>Metazoa</taxon>
        <taxon>Chordata</taxon>
        <taxon>Craniata</taxon>
        <taxon>Vertebrata</taxon>
        <taxon>Euteleostomi</taxon>
        <taxon>Mammalia</taxon>
        <taxon>Eutheria</taxon>
        <taxon>Laurasiatheria</taxon>
        <taxon>Perissodactyla</taxon>
        <taxon>Rhinocerotidae</taxon>
        <taxon>Diceros</taxon>
    </lineage>
</organism>
<keyword evidence="2" id="KW-1185">Reference proteome</keyword>
<proteinExistence type="predicted"/>
<sequence length="244" mass="27213">MITPKSRADSPDCCCGIDEFVAGDSKNKQGRYEEVTKEATACGSQVLMEMGCRCENGHRGLTVDCLLLTGPLSFPPEQLVLSPWVKWRLVFCSKRRHVGHLCPVKNHNQGNVSKCFTLSKVQPHGNWGFPDHPPWESAMVQSMRESVAVGIIKTVNKKADGGSKVKMSVQKAQTLKEHSVSHLPPSPMAAGELTWSSAVFQHHRQVRLVYCRTTDDTARQTNESPQDTPHVPLTLLTFREFDYI</sequence>
<dbReference type="AlphaFoldDB" id="A0A7J7EYK7"/>
<reference evidence="1 2" key="1">
    <citation type="journal article" date="2020" name="Mol. Biol. Evol.">
        <title>Interspecific Gene Flow and the Evolution of Specialization in Black and White Rhinoceros.</title>
        <authorList>
            <person name="Moodley Y."/>
            <person name="Westbury M.V."/>
            <person name="Russo I.M."/>
            <person name="Gopalakrishnan S."/>
            <person name="Rakotoarivelo A."/>
            <person name="Olsen R.A."/>
            <person name="Prost S."/>
            <person name="Tunstall T."/>
            <person name="Ryder O.A."/>
            <person name="Dalen L."/>
            <person name="Bruford M.W."/>
        </authorList>
    </citation>
    <scope>NUCLEOTIDE SEQUENCE [LARGE SCALE GENOMIC DNA]</scope>
    <source>
        <strain evidence="1">SBR-YM</strain>
        <tissue evidence="1">Skin</tissue>
    </source>
</reference>
<dbReference type="Proteomes" id="UP000551758">
    <property type="component" value="Unassembled WGS sequence"/>
</dbReference>
<dbReference type="EMBL" id="JACDTQ010001898">
    <property type="protein sequence ID" value="KAF5920781.1"/>
    <property type="molecule type" value="Genomic_DNA"/>
</dbReference>